<dbReference type="GO" id="GO:0004497">
    <property type="term" value="F:monooxygenase activity"/>
    <property type="evidence" value="ECO:0007669"/>
    <property type="project" value="UniProtKB-KW"/>
</dbReference>
<dbReference type="Gene3D" id="1.10.630.10">
    <property type="entry name" value="Cytochrome P450"/>
    <property type="match status" value="1"/>
</dbReference>
<dbReference type="SUPFAM" id="SSF48264">
    <property type="entry name" value="Cytochrome P450"/>
    <property type="match status" value="1"/>
</dbReference>
<dbReference type="RefSeq" id="XP_031939105.1">
    <property type="nucleotide sequence ID" value="XM_032085042.1"/>
</dbReference>
<keyword evidence="4 8" id="KW-0479">Metal-binding</keyword>
<dbReference type="GO" id="GO:0016705">
    <property type="term" value="F:oxidoreductase activity, acting on paired donors, with incorporation or reduction of molecular oxygen"/>
    <property type="evidence" value="ECO:0007669"/>
    <property type="project" value="InterPro"/>
</dbReference>
<evidence type="ECO:0000256" key="5">
    <source>
        <dbReference type="ARBA" id="ARBA00023002"/>
    </source>
</evidence>
<dbReference type="GeneID" id="43669733"/>
<comment type="cofactor">
    <cofactor evidence="1 8">
        <name>heme</name>
        <dbReference type="ChEBI" id="CHEBI:30413"/>
    </cofactor>
</comment>
<evidence type="ECO:0000256" key="1">
    <source>
        <dbReference type="ARBA" id="ARBA00001971"/>
    </source>
</evidence>
<proteinExistence type="inferred from homology"/>
<dbReference type="CDD" id="cd11061">
    <property type="entry name" value="CYP67-like"/>
    <property type="match status" value="1"/>
</dbReference>
<feature type="transmembrane region" description="Helical" evidence="10">
    <location>
        <begin position="12"/>
        <end position="33"/>
    </location>
</feature>
<dbReference type="InterPro" id="IPR002401">
    <property type="entry name" value="Cyt_P450_E_grp-I"/>
</dbReference>
<dbReference type="PRINTS" id="PR00385">
    <property type="entry name" value="P450"/>
</dbReference>
<dbReference type="InterPro" id="IPR001128">
    <property type="entry name" value="Cyt_P450"/>
</dbReference>
<keyword evidence="10" id="KW-0472">Membrane</keyword>
<evidence type="ECO:0000313" key="12">
    <source>
        <dbReference type="Proteomes" id="UP000325579"/>
    </source>
</evidence>
<evidence type="ECO:0000256" key="9">
    <source>
        <dbReference type="RuleBase" id="RU000461"/>
    </source>
</evidence>
<comment type="similarity">
    <text evidence="2 9">Belongs to the cytochrome P450 family.</text>
</comment>
<feature type="binding site" description="axial binding residue" evidence="8">
    <location>
        <position position="450"/>
    </location>
    <ligand>
        <name>heme</name>
        <dbReference type="ChEBI" id="CHEBI:30413"/>
    </ligand>
    <ligandPart>
        <name>Fe</name>
        <dbReference type="ChEBI" id="CHEBI:18248"/>
    </ligandPart>
</feature>
<keyword evidence="12" id="KW-1185">Reference proteome</keyword>
<sequence length="505" mass="56936">MENYISPSTTSPALAVSIILSCAVATWTVYCLLLSPLRDFPGPLLARVSPLWIVLQCRRGRRSQAVSDLHEQYGDFVRIAPNHISIANPAAVQQLYGHQSGFLKGPFYQDIILPFHQVEPVLFNTRSPQVHQRKKKMVSPAFSAKSLQEFEPYMTKNMQKLIKSIHEQLQTSERITLDFNVYANFLAFDVIGNFAFGESFGFLDREEDYLNLIEAVNARGEVLNALGHIPPPLIPLVKRLPLDPFWSQGLRGTQALAAIGTKAYFNRRDQVKSRKDLLSFLFTAKDPETGEALGEKEIIAESISFIVGGSDTTSTSMVNVVDIVSRSEQIQRRLQDELDDAFPGEMSEDWVADFRTVESLPVLIAIVRETMRFRPTSATGLERVTPKGGKVVAGRLLPEGTLVSVPTFNIHHNPTAFKDPEQFRFERWLDDGASKLLESFVPFSIGPRACIGRNFAWMEILKTLATMFKLYHLERVSVGETMLREGFFVKTRECEIALRRRVPRA</sequence>
<protein>
    <submittedName>
        <fullName evidence="11">Cytochrome P450</fullName>
    </submittedName>
</protein>
<organism evidence="11 12">
    <name type="scientific">Aspergillus pseudonomiae</name>
    <dbReference type="NCBI Taxonomy" id="1506151"/>
    <lineage>
        <taxon>Eukaryota</taxon>
        <taxon>Fungi</taxon>
        <taxon>Dikarya</taxon>
        <taxon>Ascomycota</taxon>
        <taxon>Pezizomycotina</taxon>
        <taxon>Eurotiomycetes</taxon>
        <taxon>Eurotiomycetidae</taxon>
        <taxon>Eurotiales</taxon>
        <taxon>Aspergillaceae</taxon>
        <taxon>Aspergillus</taxon>
        <taxon>Aspergillus subgen. Circumdati</taxon>
    </lineage>
</organism>
<name>A0A5N7D5W5_9EURO</name>
<dbReference type="GO" id="GO:0005506">
    <property type="term" value="F:iron ion binding"/>
    <property type="evidence" value="ECO:0007669"/>
    <property type="project" value="InterPro"/>
</dbReference>
<dbReference type="PANTHER" id="PTHR24305">
    <property type="entry name" value="CYTOCHROME P450"/>
    <property type="match status" value="1"/>
</dbReference>
<evidence type="ECO:0000256" key="6">
    <source>
        <dbReference type="ARBA" id="ARBA00023004"/>
    </source>
</evidence>
<keyword evidence="10" id="KW-0812">Transmembrane</keyword>
<evidence type="ECO:0000256" key="2">
    <source>
        <dbReference type="ARBA" id="ARBA00010617"/>
    </source>
</evidence>
<keyword evidence="3 8" id="KW-0349">Heme</keyword>
<dbReference type="Pfam" id="PF00067">
    <property type="entry name" value="p450"/>
    <property type="match status" value="1"/>
</dbReference>
<dbReference type="PRINTS" id="PR00463">
    <property type="entry name" value="EP450I"/>
</dbReference>
<accession>A0A5N7D5W5</accession>
<evidence type="ECO:0000313" key="11">
    <source>
        <dbReference type="EMBL" id="KAE8401786.1"/>
    </source>
</evidence>
<dbReference type="GO" id="GO:0020037">
    <property type="term" value="F:heme binding"/>
    <property type="evidence" value="ECO:0007669"/>
    <property type="project" value="InterPro"/>
</dbReference>
<reference evidence="11 12" key="1">
    <citation type="submission" date="2019-04" db="EMBL/GenBank/DDBJ databases">
        <authorList>
            <consortium name="DOE Joint Genome Institute"/>
            <person name="Mondo S."/>
            <person name="Kjaerbolling I."/>
            <person name="Vesth T."/>
            <person name="Frisvad J.C."/>
            <person name="Nybo J.L."/>
            <person name="Theobald S."/>
            <person name="Kildgaard S."/>
            <person name="Isbrandt T."/>
            <person name="Kuo A."/>
            <person name="Sato A."/>
            <person name="Lyhne E.K."/>
            <person name="Kogle M.E."/>
            <person name="Wiebenga A."/>
            <person name="Kun R.S."/>
            <person name="Lubbers R.J."/>
            <person name="Makela M.R."/>
            <person name="Barry K."/>
            <person name="Chovatia M."/>
            <person name="Clum A."/>
            <person name="Daum C."/>
            <person name="Haridas S."/>
            <person name="He G."/>
            <person name="LaButti K."/>
            <person name="Lipzen A."/>
            <person name="Riley R."/>
            <person name="Salamov A."/>
            <person name="Simmons B.A."/>
            <person name="Magnuson J.K."/>
            <person name="Henrissat B."/>
            <person name="Mortensen U.H."/>
            <person name="Larsen T.O."/>
            <person name="Devries R.P."/>
            <person name="Grigoriev I.V."/>
            <person name="Machida M."/>
            <person name="Baker S.E."/>
            <person name="Andersen M.R."/>
            <person name="Cantor M.N."/>
            <person name="Hua S.X."/>
        </authorList>
    </citation>
    <scope>NUCLEOTIDE SEQUENCE [LARGE SCALE GENOMIC DNA]</scope>
    <source>
        <strain evidence="11 12">CBS 119388</strain>
    </source>
</reference>
<keyword evidence="10" id="KW-1133">Transmembrane helix</keyword>
<dbReference type="PANTHER" id="PTHR24305:SF29">
    <property type="entry name" value="BENZOATE-PARA-HYDROXYLASE"/>
    <property type="match status" value="1"/>
</dbReference>
<dbReference type="InterPro" id="IPR050121">
    <property type="entry name" value="Cytochrome_P450_monoxygenase"/>
</dbReference>
<keyword evidence="7 9" id="KW-0503">Monooxygenase</keyword>
<evidence type="ECO:0000256" key="8">
    <source>
        <dbReference type="PIRSR" id="PIRSR602401-1"/>
    </source>
</evidence>
<dbReference type="InterPro" id="IPR017972">
    <property type="entry name" value="Cyt_P450_CS"/>
</dbReference>
<evidence type="ECO:0000256" key="3">
    <source>
        <dbReference type="ARBA" id="ARBA00022617"/>
    </source>
</evidence>
<evidence type="ECO:0000256" key="7">
    <source>
        <dbReference type="ARBA" id="ARBA00023033"/>
    </source>
</evidence>
<dbReference type="Proteomes" id="UP000325579">
    <property type="component" value="Unassembled WGS sequence"/>
</dbReference>
<dbReference type="InterPro" id="IPR036396">
    <property type="entry name" value="Cyt_P450_sf"/>
</dbReference>
<evidence type="ECO:0000256" key="4">
    <source>
        <dbReference type="ARBA" id="ARBA00022723"/>
    </source>
</evidence>
<dbReference type="AlphaFoldDB" id="A0A5N7D5W5"/>
<keyword evidence="5 9" id="KW-0560">Oxidoreductase</keyword>
<dbReference type="PROSITE" id="PS00086">
    <property type="entry name" value="CYTOCHROME_P450"/>
    <property type="match status" value="1"/>
</dbReference>
<evidence type="ECO:0000256" key="10">
    <source>
        <dbReference type="SAM" id="Phobius"/>
    </source>
</evidence>
<gene>
    <name evidence="11" type="ORF">BDV37DRAFT_273366</name>
</gene>
<dbReference type="OrthoDB" id="1470350at2759"/>
<keyword evidence="6 8" id="KW-0408">Iron</keyword>
<dbReference type="EMBL" id="ML736796">
    <property type="protein sequence ID" value="KAE8401786.1"/>
    <property type="molecule type" value="Genomic_DNA"/>
</dbReference>